<feature type="transmembrane region" description="Helical" evidence="4">
    <location>
        <begin position="51"/>
        <end position="75"/>
    </location>
</feature>
<dbReference type="GO" id="GO:0000160">
    <property type="term" value="P:phosphorelay signal transduction system"/>
    <property type="evidence" value="ECO:0007669"/>
    <property type="project" value="UniProtKB-KW"/>
</dbReference>
<keyword evidence="2" id="KW-0418">Kinase</keyword>
<proteinExistence type="predicted"/>
<dbReference type="PANTHER" id="PTHR24421">
    <property type="entry name" value="NITRATE/NITRITE SENSOR PROTEIN NARX-RELATED"/>
    <property type="match status" value="1"/>
</dbReference>
<dbReference type="Gene3D" id="3.30.565.10">
    <property type="entry name" value="Histidine kinase-like ATPase, C-terminal domain"/>
    <property type="match status" value="1"/>
</dbReference>
<evidence type="ECO:0000313" key="6">
    <source>
        <dbReference type="Proteomes" id="UP000243784"/>
    </source>
</evidence>
<name>A0A1D9E0J0_9MICO</name>
<evidence type="ECO:0000313" key="5">
    <source>
        <dbReference type="EMBL" id="AOY56582.1"/>
    </source>
</evidence>
<gene>
    <name evidence="5" type="ORF">A4Z71_06475</name>
</gene>
<reference evidence="5 6" key="1">
    <citation type="journal article" date="2016" name="Biochim. Biophys. Acta">
        <title>Photochemical characterization of actinorhodopsin and its functional existence in the natural host.</title>
        <authorList>
            <person name="Nakamura S."/>
            <person name="Kikukawa T."/>
            <person name="Tamogami J."/>
            <person name="Kamiya M."/>
            <person name="Aizawa T."/>
            <person name="Hahn M.W."/>
            <person name="Ihara K."/>
            <person name="Kamo N."/>
            <person name="Demura M."/>
        </authorList>
    </citation>
    <scope>NUCLEOTIDE SEQUENCE [LARGE SCALE GENOMIC DNA]</scope>
    <source>
        <strain evidence="5 6">MWH-Dar1</strain>
    </source>
</reference>
<keyword evidence="1" id="KW-0808">Transferase</keyword>
<feature type="transmembrane region" description="Helical" evidence="4">
    <location>
        <begin position="122"/>
        <end position="143"/>
    </location>
</feature>
<dbReference type="EMBL" id="CP015208">
    <property type="protein sequence ID" value="AOY56582.1"/>
    <property type="molecule type" value="Genomic_DNA"/>
</dbReference>
<evidence type="ECO:0000256" key="4">
    <source>
        <dbReference type="SAM" id="Phobius"/>
    </source>
</evidence>
<dbReference type="STRING" id="535712.A4Z71_06475"/>
<keyword evidence="4" id="KW-0472">Membrane</keyword>
<dbReference type="InterPro" id="IPR036890">
    <property type="entry name" value="HATPase_C_sf"/>
</dbReference>
<keyword evidence="3" id="KW-0902">Two-component regulatory system</keyword>
<dbReference type="KEGG" id="rpla:A4Z71_06475"/>
<evidence type="ECO:0000256" key="1">
    <source>
        <dbReference type="ARBA" id="ARBA00022679"/>
    </source>
</evidence>
<dbReference type="RefSeq" id="WP_070955080.1">
    <property type="nucleotide sequence ID" value="NZ_CP015208.1"/>
</dbReference>
<organism evidence="5 6">
    <name type="scientific">Candidatus Rhodoluna planktonica</name>
    <dbReference type="NCBI Taxonomy" id="535712"/>
    <lineage>
        <taxon>Bacteria</taxon>
        <taxon>Bacillati</taxon>
        <taxon>Actinomycetota</taxon>
        <taxon>Actinomycetes</taxon>
        <taxon>Micrococcales</taxon>
        <taxon>Microbacteriaceae</taxon>
        <taxon>Luna cluster</taxon>
        <taxon>Luna-1 subcluster</taxon>
        <taxon>Rhodoluna</taxon>
    </lineage>
</organism>
<keyword evidence="6" id="KW-1185">Reference proteome</keyword>
<protein>
    <recommendedName>
        <fullName evidence="7">Signal transduction histidine kinase subgroup 3 dimerisation and phosphoacceptor domain-containing protein</fullName>
    </recommendedName>
</protein>
<evidence type="ECO:0000256" key="2">
    <source>
        <dbReference type="ARBA" id="ARBA00022777"/>
    </source>
</evidence>
<evidence type="ECO:0000256" key="3">
    <source>
        <dbReference type="ARBA" id="ARBA00023012"/>
    </source>
</evidence>
<dbReference type="SUPFAM" id="SSF55874">
    <property type="entry name" value="ATPase domain of HSP90 chaperone/DNA topoisomerase II/histidine kinase"/>
    <property type="match status" value="1"/>
</dbReference>
<dbReference type="AlphaFoldDB" id="A0A1D9E0J0"/>
<keyword evidence="4" id="KW-0812">Transmembrane</keyword>
<dbReference type="InterPro" id="IPR050482">
    <property type="entry name" value="Sensor_HK_TwoCompSys"/>
</dbReference>
<sequence length="363" mass="39959">MSKIWPGFNLAFQSWPIRPMPTVIVLTIFQILVNFAVLAAAARAQGTTVKLIQLLVTGPSVLLGFIFGLVVLSIFKRLTEKFPQQSTALYWLGGAFFGAAMSLARILSISDLTPEYWKDPATAVRVFIGASMLFLTVQVSLGVSNARLAEQVAVAEAAKASLEVQRGKLISAQEDVRRQIADFLHDRLQSDLVLLGIQMQRFIEKLSDKDRSVAQAYIEEIERIRQFDVRSVSKQLAPELTGPFLRPALEDLLSSYLNVIEVQLKLSEHGNLTPQLKLACYRIVEQGLLNAAKHAAADQVSITVIENSNQLEILVKNNGVLLQPNPVAGAGFAIIEDWVGQFDGTWSLSSAENQTVLAVTLRF</sequence>
<accession>A0A1D9E0J0</accession>
<keyword evidence="4" id="KW-1133">Transmembrane helix</keyword>
<dbReference type="GO" id="GO:0016301">
    <property type="term" value="F:kinase activity"/>
    <property type="evidence" value="ECO:0007669"/>
    <property type="project" value="UniProtKB-KW"/>
</dbReference>
<feature type="transmembrane region" description="Helical" evidence="4">
    <location>
        <begin position="87"/>
        <end position="110"/>
    </location>
</feature>
<evidence type="ECO:0008006" key="7">
    <source>
        <dbReference type="Google" id="ProtNLM"/>
    </source>
</evidence>
<dbReference type="Proteomes" id="UP000243784">
    <property type="component" value="Chromosome"/>
</dbReference>
<dbReference type="OrthoDB" id="227596at2"/>